<dbReference type="AlphaFoldDB" id="A0A1G6QL01"/>
<dbReference type="RefSeq" id="WP_175559107.1">
    <property type="nucleotide sequence ID" value="NZ_FMYH01000004.1"/>
</dbReference>
<proteinExistence type="predicted"/>
<keyword evidence="3" id="KW-1185">Reference proteome</keyword>
<dbReference type="EMBL" id="FMYH01000004">
    <property type="protein sequence ID" value="SDC92881.1"/>
    <property type="molecule type" value="Genomic_DNA"/>
</dbReference>
<name>A0A1G6QL01_9MICO</name>
<evidence type="ECO:0000313" key="3">
    <source>
        <dbReference type="Proteomes" id="UP000199039"/>
    </source>
</evidence>
<dbReference type="STRING" id="1814289.SAMN05216410_2570"/>
<evidence type="ECO:0000256" key="1">
    <source>
        <dbReference type="SAM" id="MobiDB-lite"/>
    </source>
</evidence>
<dbReference type="PANTHER" id="PTHR38479">
    <property type="entry name" value="LMO0824 PROTEIN"/>
    <property type="match status" value="1"/>
</dbReference>
<protein>
    <submittedName>
        <fullName evidence="2">Winged helix DNA-binding domain-containing protein</fullName>
    </submittedName>
</protein>
<gene>
    <name evidence="2" type="ORF">SAMN05216410_2570</name>
</gene>
<dbReference type="InterPro" id="IPR009351">
    <property type="entry name" value="AlkZ-like"/>
</dbReference>
<organism evidence="2 3">
    <name type="scientific">Sanguibacter gelidistatuariae</name>
    <dbReference type="NCBI Taxonomy" id="1814289"/>
    <lineage>
        <taxon>Bacteria</taxon>
        <taxon>Bacillati</taxon>
        <taxon>Actinomycetota</taxon>
        <taxon>Actinomycetes</taxon>
        <taxon>Micrococcales</taxon>
        <taxon>Sanguibacteraceae</taxon>
        <taxon>Sanguibacter</taxon>
    </lineage>
</organism>
<reference evidence="2 3" key="1">
    <citation type="submission" date="2016-09" db="EMBL/GenBank/DDBJ databases">
        <authorList>
            <person name="Capua I."/>
            <person name="De Benedictis P."/>
            <person name="Joannis T."/>
            <person name="Lombin L.H."/>
            <person name="Cattoli G."/>
        </authorList>
    </citation>
    <scope>NUCLEOTIDE SEQUENCE [LARGE SCALE GENOMIC DNA]</scope>
    <source>
        <strain evidence="2 3">ISLP-3</strain>
    </source>
</reference>
<dbReference type="Proteomes" id="UP000199039">
    <property type="component" value="Unassembled WGS sequence"/>
</dbReference>
<sequence length="336" mass="35995">MQDTGADGAAWALTNRALPVGRGGEEDAGLALAWTLRGAPHTYRRADLAAVACGVSPFSEPDAARRIYGAAKPLRAAGIDVLDALRTVASHLHEIVTEPMPKGEVSSRLTPLLPAPYLRWCAPCHATHTFEMPFRLAALQAGLDLVPGTSPPTLRPIPGWHLDPFPLAPPEQEGDQPPAGPRDVLASFRRFYPYAGPKHAAAYLDAPVAEVTRRWPQVTAEPTDQAGASGAHEHGESGALRLLGPYDPFLQLKDRELLISDAALRKRVWPTLGRPGVVVADGTAIALWRPRATGRSLSVRLEELEPLARSTAARIEGEGARLAAHRGLTFAGITRL</sequence>
<evidence type="ECO:0000313" key="2">
    <source>
        <dbReference type="EMBL" id="SDC92881.1"/>
    </source>
</evidence>
<dbReference type="PANTHER" id="PTHR38479:SF2">
    <property type="entry name" value="WINGED HELIX DNA-BINDING DOMAIN-CONTAINING PROTEIN"/>
    <property type="match status" value="1"/>
</dbReference>
<feature type="region of interest" description="Disordered" evidence="1">
    <location>
        <begin position="159"/>
        <end position="182"/>
    </location>
</feature>
<dbReference type="GO" id="GO:0003677">
    <property type="term" value="F:DNA binding"/>
    <property type="evidence" value="ECO:0007669"/>
    <property type="project" value="UniProtKB-KW"/>
</dbReference>
<keyword evidence="2" id="KW-0238">DNA-binding</keyword>
<dbReference type="Pfam" id="PF06224">
    <property type="entry name" value="AlkZ-like"/>
    <property type="match status" value="1"/>
</dbReference>
<accession>A0A1G6QL01</accession>